<accession>A0ABM1A3H8</accession>
<evidence type="ECO:0000256" key="1">
    <source>
        <dbReference type="SAM" id="SignalP"/>
    </source>
</evidence>
<dbReference type="RefSeq" id="XP_012940082.1">
    <property type="nucleotide sequence ID" value="XM_013084628.2"/>
</dbReference>
<keyword evidence="2" id="KW-1185">Reference proteome</keyword>
<organism evidence="2 3">
    <name type="scientific">Aplysia californica</name>
    <name type="common">California sea hare</name>
    <dbReference type="NCBI Taxonomy" id="6500"/>
    <lineage>
        <taxon>Eukaryota</taxon>
        <taxon>Metazoa</taxon>
        <taxon>Spiralia</taxon>
        <taxon>Lophotrochozoa</taxon>
        <taxon>Mollusca</taxon>
        <taxon>Gastropoda</taxon>
        <taxon>Heterobranchia</taxon>
        <taxon>Euthyneura</taxon>
        <taxon>Tectipleura</taxon>
        <taxon>Aplysiida</taxon>
        <taxon>Aplysioidea</taxon>
        <taxon>Aplysiidae</taxon>
        <taxon>Aplysia</taxon>
    </lineage>
</organism>
<dbReference type="GeneID" id="106012255"/>
<dbReference type="Proteomes" id="UP000694888">
    <property type="component" value="Unplaced"/>
</dbReference>
<sequence length="190" mass="21396">MFAIFLAFASLLAAPAPSQAQSPYGCDRLYESCTSDPLWLGPWILGHLHEEKVYDHFCSDAESYMSTVSCYRGVSKFCDPGNENHLPTVSNTYFVHQDHCENPNVNRTSVMEAAKDQETRYCVSAANIALTTQRTIAPNATEAQRNMWECDNHNDRIDCYMTTLKKLDETTWGNLSKIAEKALPEICLDV</sequence>
<keyword evidence="1" id="KW-0732">Signal</keyword>
<feature type="signal peptide" evidence="1">
    <location>
        <begin position="1"/>
        <end position="20"/>
    </location>
</feature>
<feature type="chain" id="PRO_5046883403" evidence="1">
    <location>
        <begin position="21"/>
        <end position="190"/>
    </location>
</feature>
<protein>
    <submittedName>
        <fullName evidence="3">Uncharacterized protein LOC106012255</fullName>
    </submittedName>
</protein>
<reference evidence="3" key="1">
    <citation type="submission" date="2025-08" db="UniProtKB">
        <authorList>
            <consortium name="RefSeq"/>
        </authorList>
    </citation>
    <scope>IDENTIFICATION</scope>
</reference>
<gene>
    <name evidence="3" type="primary">LOC106012255</name>
</gene>
<evidence type="ECO:0000313" key="2">
    <source>
        <dbReference type="Proteomes" id="UP000694888"/>
    </source>
</evidence>
<proteinExistence type="predicted"/>
<name>A0ABM1A3H8_APLCA</name>
<evidence type="ECO:0000313" key="3">
    <source>
        <dbReference type="RefSeq" id="XP_012940082.1"/>
    </source>
</evidence>